<dbReference type="InterPro" id="IPR011009">
    <property type="entry name" value="Kinase-like_dom_sf"/>
</dbReference>
<dbReference type="GO" id="GO:0004674">
    <property type="term" value="F:protein serine/threonine kinase activity"/>
    <property type="evidence" value="ECO:0007669"/>
    <property type="project" value="TreeGrafter"/>
</dbReference>
<dbReference type="GO" id="GO:0005634">
    <property type="term" value="C:nucleus"/>
    <property type="evidence" value="ECO:0007669"/>
    <property type="project" value="TreeGrafter"/>
</dbReference>
<dbReference type="AlphaFoldDB" id="A0A2V3IK27"/>
<proteinExistence type="predicted"/>
<comment type="caution">
    <text evidence="2">The sequence shown here is derived from an EMBL/GenBank/DDBJ whole genome shotgun (WGS) entry which is preliminary data.</text>
</comment>
<organism evidence="2 3">
    <name type="scientific">Gracilariopsis chorda</name>
    <dbReference type="NCBI Taxonomy" id="448386"/>
    <lineage>
        <taxon>Eukaryota</taxon>
        <taxon>Rhodophyta</taxon>
        <taxon>Florideophyceae</taxon>
        <taxon>Rhodymeniophycidae</taxon>
        <taxon>Gracilariales</taxon>
        <taxon>Gracilariaceae</taxon>
        <taxon>Gracilariopsis</taxon>
    </lineage>
</organism>
<dbReference type="PROSITE" id="PS50011">
    <property type="entry name" value="PROTEIN_KINASE_DOM"/>
    <property type="match status" value="1"/>
</dbReference>
<dbReference type="InterPro" id="IPR000719">
    <property type="entry name" value="Prot_kinase_dom"/>
</dbReference>
<dbReference type="Proteomes" id="UP000247409">
    <property type="component" value="Unassembled WGS sequence"/>
</dbReference>
<dbReference type="EMBL" id="NBIV01000165">
    <property type="protein sequence ID" value="PXF42421.1"/>
    <property type="molecule type" value="Genomic_DNA"/>
</dbReference>
<dbReference type="SUPFAM" id="SSF56112">
    <property type="entry name" value="Protein kinase-like (PK-like)"/>
    <property type="match status" value="1"/>
</dbReference>
<dbReference type="GO" id="GO:0044773">
    <property type="term" value="P:mitotic DNA damage checkpoint signaling"/>
    <property type="evidence" value="ECO:0007669"/>
    <property type="project" value="TreeGrafter"/>
</dbReference>
<evidence type="ECO:0000259" key="1">
    <source>
        <dbReference type="PROSITE" id="PS50011"/>
    </source>
</evidence>
<keyword evidence="2" id="KW-0418">Kinase</keyword>
<evidence type="ECO:0000313" key="3">
    <source>
        <dbReference type="Proteomes" id="UP000247409"/>
    </source>
</evidence>
<dbReference type="GO" id="GO:0005524">
    <property type="term" value="F:ATP binding"/>
    <property type="evidence" value="ECO:0007669"/>
    <property type="project" value="InterPro"/>
</dbReference>
<keyword evidence="3" id="KW-1185">Reference proteome</keyword>
<dbReference type="STRING" id="448386.A0A2V3IK27"/>
<dbReference type="OrthoDB" id="4062651at2759"/>
<feature type="domain" description="Protein kinase" evidence="1">
    <location>
        <begin position="1"/>
        <end position="204"/>
    </location>
</feature>
<dbReference type="PANTHER" id="PTHR44167">
    <property type="entry name" value="OVARIAN-SPECIFIC SERINE/THREONINE-PROTEIN KINASE LOK-RELATED"/>
    <property type="match status" value="1"/>
</dbReference>
<reference evidence="2 3" key="1">
    <citation type="journal article" date="2018" name="Mol. Biol. Evol.">
        <title>Analysis of the draft genome of the red seaweed Gracilariopsis chorda provides insights into genome size evolution in Rhodophyta.</title>
        <authorList>
            <person name="Lee J."/>
            <person name="Yang E.C."/>
            <person name="Graf L."/>
            <person name="Yang J.H."/>
            <person name="Qiu H."/>
            <person name="Zel Zion U."/>
            <person name="Chan C.X."/>
            <person name="Stephens T.G."/>
            <person name="Weber A.P.M."/>
            <person name="Boo G.H."/>
            <person name="Boo S.M."/>
            <person name="Kim K.M."/>
            <person name="Shin Y."/>
            <person name="Jung M."/>
            <person name="Lee S.J."/>
            <person name="Yim H.S."/>
            <person name="Lee J.H."/>
            <person name="Bhattacharya D."/>
            <person name="Yoon H.S."/>
        </authorList>
    </citation>
    <scope>NUCLEOTIDE SEQUENCE [LARGE SCALE GENOMIC DNA]</scope>
    <source>
        <strain evidence="2 3">SKKU-2015</strain>
        <tissue evidence="2">Whole body</tissue>
    </source>
</reference>
<sequence>MKSSDLKGFQLSSEDVFPCIDDVALTKAQCLFSGACYVKIPSLLACQPKKNNHVKKLLLQEARILEKLKGYQHPNLVAYHGYIERNKQLRGLCLEMCFETLYERLRRLGTQFDIDNCLKGIQRGLEFIHCLGYAHNDINPANIMFRKDSTPVIIDFDSCTLIGQELGEKGGTMMFSDENATHSSADNDWYSFRLLRNFIDDQMK</sequence>
<dbReference type="PANTHER" id="PTHR44167:SF24">
    <property type="entry name" value="SERINE_THREONINE-PROTEIN KINASE CHK2"/>
    <property type="match status" value="1"/>
</dbReference>
<gene>
    <name evidence="2" type="ORF">BWQ96_07862</name>
</gene>
<evidence type="ECO:0000313" key="2">
    <source>
        <dbReference type="EMBL" id="PXF42421.1"/>
    </source>
</evidence>
<dbReference type="Pfam" id="PF00069">
    <property type="entry name" value="Pkinase"/>
    <property type="match status" value="1"/>
</dbReference>
<accession>A0A2V3IK27</accession>
<keyword evidence="2" id="KW-0808">Transferase</keyword>
<dbReference type="SMART" id="SM00220">
    <property type="entry name" value="S_TKc"/>
    <property type="match status" value="1"/>
</dbReference>
<dbReference type="Gene3D" id="1.10.510.10">
    <property type="entry name" value="Transferase(Phosphotransferase) domain 1"/>
    <property type="match status" value="1"/>
</dbReference>
<protein>
    <submittedName>
        <fullName evidence="2">Serine/threonine-protein kinase 16</fullName>
    </submittedName>
</protein>
<name>A0A2V3IK27_9FLOR</name>